<evidence type="ECO:0000256" key="6">
    <source>
        <dbReference type="ARBA" id="ARBA00023136"/>
    </source>
</evidence>
<feature type="transmembrane region" description="Helical" evidence="7">
    <location>
        <begin position="68"/>
        <end position="98"/>
    </location>
</feature>
<comment type="similarity">
    <text evidence="2">Belongs to the DoxX family.</text>
</comment>
<evidence type="ECO:0000256" key="1">
    <source>
        <dbReference type="ARBA" id="ARBA00004651"/>
    </source>
</evidence>
<feature type="transmembrane region" description="Helical" evidence="7">
    <location>
        <begin position="21"/>
        <end position="40"/>
    </location>
</feature>
<dbReference type="InterPro" id="IPR051907">
    <property type="entry name" value="DoxX-like_oxidoreductase"/>
</dbReference>
<dbReference type="PANTHER" id="PTHR33452">
    <property type="entry name" value="OXIDOREDUCTASE CATD-RELATED"/>
    <property type="match status" value="1"/>
</dbReference>
<dbReference type="GO" id="GO:0005886">
    <property type="term" value="C:plasma membrane"/>
    <property type="evidence" value="ECO:0007669"/>
    <property type="project" value="UniProtKB-SubCell"/>
</dbReference>
<keyword evidence="4 7" id="KW-0812">Transmembrane</keyword>
<dbReference type="RefSeq" id="WP_073314050.1">
    <property type="nucleotide sequence ID" value="NZ_FQYP01000001.1"/>
</dbReference>
<dbReference type="PANTHER" id="PTHR33452:SF1">
    <property type="entry name" value="INNER MEMBRANE PROTEIN YPHA-RELATED"/>
    <property type="match status" value="1"/>
</dbReference>
<keyword evidence="9" id="KW-1185">Reference proteome</keyword>
<reference evidence="9" key="1">
    <citation type="submission" date="2016-11" db="EMBL/GenBank/DDBJ databases">
        <authorList>
            <person name="Varghese N."/>
            <person name="Submissions S."/>
        </authorList>
    </citation>
    <scope>NUCLEOTIDE SEQUENCE [LARGE SCALE GENOMIC DNA]</scope>
    <source>
        <strain evidence="9">DSM 22623</strain>
    </source>
</reference>
<comment type="subcellular location">
    <subcellularLocation>
        <location evidence="1">Cell membrane</location>
        <topology evidence="1">Multi-pass membrane protein</topology>
    </subcellularLocation>
</comment>
<name>A0A1M6BDY9_9FLAO</name>
<gene>
    <name evidence="8" type="ORF">SAMN04488508_101771</name>
</gene>
<evidence type="ECO:0000256" key="5">
    <source>
        <dbReference type="ARBA" id="ARBA00022989"/>
    </source>
</evidence>
<organism evidence="8 9">
    <name type="scientific">Aquimarina spongiae</name>
    <dbReference type="NCBI Taxonomy" id="570521"/>
    <lineage>
        <taxon>Bacteria</taxon>
        <taxon>Pseudomonadati</taxon>
        <taxon>Bacteroidota</taxon>
        <taxon>Flavobacteriia</taxon>
        <taxon>Flavobacteriales</taxon>
        <taxon>Flavobacteriaceae</taxon>
        <taxon>Aquimarina</taxon>
    </lineage>
</organism>
<feature type="transmembrane region" description="Helical" evidence="7">
    <location>
        <begin position="135"/>
        <end position="157"/>
    </location>
</feature>
<sequence length="175" mass="19624">MKKVLKTIITPTLMKHWSIDLAFAMPRVICGLALAINFGGSKFGVPWSPEGSPELGLFEVVDWFPEDIAAYGGIFAMFPVFFAWIGAASEAIGGVFLALGLKTRVASFFIMCTMLVAIFFQKWDDGLWGMLPAMGFLWLSMYHLILGSGRFGLDYLLSRQWFRNKTKVSTHIHFI</sequence>
<evidence type="ECO:0000313" key="8">
    <source>
        <dbReference type="EMBL" id="SHI46961.1"/>
    </source>
</evidence>
<dbReference type="EMBL" id="FQYP01000001">
    <property type="protein sequence ID" value="SHI46961.1"/>
    <property type="molecule type" value="Genomic_DNA"/>
</dbReference>
<evidence type="ECO:0000256" key="3">
    <source>
        <dbReference type="ARBA" id="ARBA00022475"/>
    </source>
</evidence>
<keyword evidence="5 7" id="KW-1133">Transmembrane helix</keyword>
<evidence type="ECO:0000256" key="7">
    <source>
        <dbReference type="SAM" id="Phobius"/>
    </source>
</evidence>
<protein>
    <submittedName>
        <fullName evidence="8">Putative oxidoreductase</fullName>
    </submittedName>
</protein>
<dbReference type="AlphaFoldDB" id="A0A1M6BDY9"/>
<dbReference type="STRING" id="570521.SAMN04488508_101771"/>
<dbReference type="InterPro" id="IPR032808">
    <property type="entry name" value="DoxX"/>
</dbReference>
<dbReference type="Pfam" id="PF07681">
    <property type="entry name" value="DoxX"/>
    <property type="match status" value="1"/>
</dbReference>
<keyword evidence="3" id="KW-1003">Cell membrane</keyword>
<accession>A0A1M6BDY9</accession>
<evidence type="ECO:0000256" key="4">
    <source>
        <dbReference type="ARBA" id="ARBA00022692"/>
    </source>
</evidence>
<feature type="transmembrane region" description="Helical" evidence="7">
    <location>
        <begin position="105"/>
        <end position="123"/>
    </location>
</feature>
<evidence type="ECO:0000313" key="9">
    <source>
        <dbReference type="Proteomes" id="UP000184432"/>
    </source>
</evidence>
<dbReference type="OrthoDB" id="879806at2"/>
<keyword evidence="6 7" id="KW-0472">Membrane</keyword>
<proteinExistence type="inferred from homology"/>
<dbReference type="Proteomes" id="UP000184432">
    <property type="component" value="Unassembled WGS sequence"/>
</dbReference>
<evidence type="ECO:0000256" key="2">
    <source>
        <dbReference type="ARBA" id="ARBA00006679"/>
    </source>
</evidence>